<evidence type="ECO:0000256" key="3">
    <source>
        <dbReference type="RuleBase" id="RU000363"/>
    </source>
</evidence>
<dbReference type="Pfam" id="PF00106">
    <property type="entry name" value="adh_short"/>
    <property type="match status" value="1"/>
</dbReference>
<dbReference type="PANTHER" id="PTHR43391">
    <property type="entry name" value="RETINOL DEHYDROGENASE-RELATED"/>
    <property type="match status" value="1"/>
</dbReference>
<dbReference type="EMBL" id="JMIW01000003">
    <property type="protein sequence ID" value="KEO90390.1"/>
    <property type="molecule type" value="Genomic_DNA"/>
</dbReference>
<evidence type="ECO:0000313" key="4">
    <source>
        <dbReference type="EMBL" id="KEO90390.1"/>
    </source>
</evidence>
<dbReference type="eggNOG" id="COG4221">
    <property type="taxonomic scope" value="Bacteria"/>
</dbReference>
<name>A0A074MCA7_ERYLO</name>
<dbReference type="Proteomes" id="UP000027647">
    <property type="component" value="Unassembled WGS sequence"/>
</dbReference>
<comment type="similarity">
    <text evidence="1 3">Belongs to the short-chain dehydrogenases/reductases (SDR) family.</text>
</comment>
<dbReference type="FunFam" id="3.40.50.720:FF:000084">
    <property type="entry name" value="Short-chain dehydrogenase reductase"/>
    <property type="match status" value="1"/>
</dbReference>
<comment type="caution">
    <text evidence="4">The sequence shown here is derived from an EMBL/GenBank/DDBJ whole genome shotgun (WGS) entry which is preliminary data.</text>
</comment>
<dbReference type="InterPro" id="IPR036291">
    <property type="entry name" value="NAD(P)-bd_dom_sf"/>
</dbReference>
<sequence length="273" mass="28687">MTSGSQGKRHIFITGGASGIGRAVAVYFAVRGWFVTVTDVNMAGLEETLGLIEGDAKHSHKLDVRDRDAWDEALQSASEAAGGRIDVMFNNAGIGTGGPLAELEKDEIDACLDINLRGVLYGAQAAYPHLKAAAPGSALVNTASAAGITGGSGMSVYSATKFAVRGIAESLDAEWAGDGIKVSSICPSFIETPLLDGTGHRGENEQVRTRVQEAGLEITPVEEVAKTVWDAVHGDELHYLVGKTAKKLNFAKRWMPGRVRKQQRGAGGLLGGN</sequence>
<evidence type="ECO:0000256" key="1">
    <source>
        <dbReference type="ARBA" id="ARBA00006484"/>
    </source>
</evidence>
<dbReference type="PANTHER" id="PTHR43391:SF82">
    <property type="entry name" value="OXIDOREDUCTASE SADH-RELATED"/>
    <property type="match status" value="1"/>
</dbReference>
<evidence type="ECO:0000313" key="5">
    <source>
        <dbReference type="Proteomes" id="UP000027647"/>
    </source>
</evidence>
<accession>A0A074MCA7</accession>
<dbReference type="STRING" id="1044.EH31_09885"/>
<dbReference type="PRINTS" id="PR00080">
    <property type="entry name" value="SDRFAMILY"/>
</dbReference>
<dbReference type="NCBIfam" id="NF006123">
    <property type="entry name" value="PRK08267.1"/>
    <property type="match status" value="1"/>
</dbReference>
<keyword evidence="5" id="KW-1185">Reference proteome</keyword>
<dbReference type="AlphaFoldDB" id="A0A074MCA7"/>
<dbReference type="OrthoDB" id="9793825at2"/>
<organism evidence="4 5">
    <name type="scientific">Erythrobacter longus</name>
    <dbReference type="NCBI Taxonomy" id="1044"/>
    <lineage>
        <taxon>Bacteria</taxon>
        <taxon>Pseudomonadati</taxon>
        <taxon>Pseudomonadota</taxon>
        <taxon>Alphaproteobacteria</taxon>
        <taxon>Sphingomonadales</taxon>
        <taxon>Erythrobacteraceae</taxon>
        <taxon>Erythrobacter/Porphyrobacter group</taxon>
        <taxon>Erythrobacter</taxon>
    </lineage>
</organism>
<proteinExistence type="inferred from homology"/>
<reference evidence="4 5" key="1">
    <citation type="submission" date="2014-04" db="EMBL/GenBank/DDBJ databases">
        <title>A comprehensive comparison of genomes of Erythrobacter spp. strains.</title>
        <authorList>
            <person name="Zheng Q."/>
        </authorList>
    </citation>
    <scope>NUCLEOTIDE SEQUENCE [LARGE SCALE GENOMIC DNA]</scope>
    <source>
        <strain evidence="4 5">DSM 6997</strain>
    </source>
</reference>
<evidence type="ECO:0000256" key="2">
    <source>
        <dbReference type="ARBA" id="ARBA00023002"/>
    </source>
</evidence>
<dbReference type="GO" id="GO:0016491">
    <property type="term" value="F:oxidoreductase activity"/>
    <property type="evidence" value="ECO:0007669"/>
    <property type="project" value="UniProtKB-KW"/>
</dbReference>
<dbReference type="RefSeq" id="WP_034959838.1">
    <property type="nucleotide sequence ID" value="NZ_JMIW01000003.1"/>
</dbReference>
<dbReference type="InterPro" id="IPR002347">
    <property type="entry name" value="SDR_fam"/>
</dbReference>
<keyword evidence="2" id="KW-0560">Oxidoreductase</keyword>
<dbReference type="Gene3D" id="3.40.50.720">
    <property type="entry name" value="NAD(P)-binding Rossmann-like Domain"/>
    <property type="match status" value="1"/>
</dbReference>
<gene>
    <name evidence="4" type="ORF">EH31_09885</name>
</gene>
<dbReference type="SUPFAM" id="SSF51735">
    <property type="entry name" value="NAD(P)-binding Rossmann-fold domains"/>
    <property type="match status" value="1"/>
</dbReference>
<dbReference type="PRINTS" id="PR00081">
    <property type="entry name" value="GDHRDH"/>
</dbReference>
<protein>
    <submittedName>
        <fullName evidence="4">Short-chain dehydrogenase</fullName>
    </submittedName>
</protein>